<name>A0A7G1IN47_MYCKA</name>
<dbReference type="AlphaFoldDB" id="A0A7G1IN47"/>
<reference evidence="1 2" key="1">
    <citation type="submission" date="2020-07" db="EMBL/GenBank/DDBJ databases">
        <title>Mycobacterium kansasii (former subtype) with zoonotic potential isolated from diseased indoor pet cat, Japan.</title>
        <authorList>
            <person name="Fukano H."/>
            <person name="Terazono T."/>
            <person name="Hoshino Y."/>
        </authorList>
    </citation>
    <scope>NUCLEOTIDE SEQUENCE [LARGE SCALE GENOMIC DNA]</scope>
    <source>
        <strain evidence="1 2">Kuro-I</strain>
    </source>
</reference>
<protein>
    <submittedName>
        <fullName evidence="1">Uncharacterized protein</fullName>
    </submittedName>
</protein>
<gene>
    <name evidence="1" type="ORF">NIIDMKKI_64790</name>
</gene>
<organism evidence="1 2">
    <name type="scientific">Mycobacterium kansasii</name>
    <dbReference type="NCBI Taxonomy" id="1768"/>
    <lineage>
        <taxon>Bacteria</taxon>
        <taxon>Bacillati</taxon>
        <taxon>Actinomycetota</taxon>
        <taxon>Actinomycetes</taxon>
        <taxon>Mycobacteriales</taxon>
        <taxon>Mycobacteriaceae</taxon>
        <taxon>Mycobacterium</taxon>
    </lineage>
</organism>
<evidence type="ECO:0000313" key="2">
    <source>
        <dbReference type="Proteomes" id="UP000516380"/>
    </source>
</evidence>
<dbReference type="Proteomes" id="UP000516380">
    <property type="component" value="Chromosome"/>
</dbReference>
<keyword evidence="2" id="KW-1185">Reference proteome</keyword>
<proteinExistence type="predicted"/>
<sequence length="71" mass="7539">MGPHQPTVDVQVALRNHGPLHRRVTMLGNPDAGAQHRPVREPSELADLGACVIGRSGKVTAGGHVDLDVSW</sequence>
<dbReference type="EMBL" id="AP023343">
    <property type="protein sequence ID" value="BCI91273.1"/>
    <property type="molecule type" value="Genomic_DNA"/>
</dbReference>
<evidence type="ECO:0000313" key="1">
    <source>
        <dbReference type="EMBL" id="BCI91273.1"/>
    </source>
</evidence>
<accession>A0A7G1IN47</accession>